<dbReference type="EMBL" id="CP014841">
    <property type="protein sequence ID" value="AND70118.1"/>
    <property type="molecule type" value="Genomic_DNA"/>
</dbReference>
<dbReference type="Proteomes" id="UP000077255">
    <property type="component" value="Chromosome"/>
</dbReference>
<dbReference type="PATRIC" id="fig|445710.3.peg.2656"/>
<keyword evidence="1" id="KW-0472">Membrane</keyword>
<accession>A0A160N3N4</accession>
<proteinExistence type="predicted"/>
<keyword evidence="1" id="KW-0812">Transmembrane</keyword>
<name>A0A160N3N4_9GAMM</name>
<dbReference type="KEGG" id="dtx:ATSB10_26640"/>
<keyword evidence="3" id="KW-1185">Reference proteome</keyword>
<evidence type="ECO:0000256" key="1">
    <source>
        <dbReference type="SAM" id="Phobius"/>
    </source>
</evidence>
<protein>
    <submittedName>
        <fullName evidence="2">Uncharacterized protein</fullName>
    </submittedName>
</protein>
<gene>
    <name evidence="2" type="ORF">ATSB10_26640</name>
</gene>
<dbReference type="AlphaFoldDB" id="A0A160N3N4"/>
<dbReference type="RefSeq" id="WP_063673199.1">
    <property type="nucleotide sequence ID" value="NZ_CP014841.1"/>
</dbReference>
<feature type="transmembrane region" description="Helical" evidence="1">
    <location>
        <begin position="65"/>
        <end position="88"/>
    </location>
</feature>
<feature type="transmembrane region" description="Helical" evidence="1">
    <location>
        <begin position="122"/>
        <end position="140"/>
    </location>
</feature>
<organism evidence="2 3">
    <name type="scientific">Dyella thiooxydans</name>
    <dbReference type="NCBI Taxonomy" id="445710"/>
    <lineage>
        <taxon>Bacteria</taxon>
        <taxon>Pseudomonadati</taxon>
        <taxon>Pseudomonadota</taxon>
        <taxon>Gammaproteobacteria</taxon>
        <taxon>Lysobacterales</taxon>
        <taxon>Rhodanobacteraceae</taxon>
        <taxon>Dyella</taxon>
    </lineage>
</organism>
<dbReference type="STRING" id="445710.ATSB10_26640"/>
<feature type="transmembrane region" description="Helical" evidence="1">
    <location>
        <begin position="155"/>
        <end position="177"/>
    </location>
</feature>
<evidence type="ECO:0000313" key="2">
    <source>
        <dbReference type="EMBL" id="AND70118.1"/>
    </source>
</evidence>
<feature type="transmembrane region" description="Helical" evidence="1">
    <location>
        <begin position="36"/>
        <end position="59"/>
    </location>
</feature>
<sequence length="195" mass="21951">MSAHDEWSDWAAQWRTQPVVDVERLRRRALTKRWRMLAMVVFETVTAIGALVQTGWLFAHPGLALRWKLFAAGGTALVVVMWSITLWLRRGTWRAAGARVADLLQLDALRAKAGIRLAQAQLWGFAALLVGVTVLAWPSLQPSAWLHDAALRRLLLVQVVANAPIVLGGVAFCLWYIRRQRRRLARIAQMQSELG</sequence>
<dbReference type="OrthoDB" id="5966594at2"/>
<evidence type="ECO:0000313" key="3">
    <source>
        <dbReference type="Proteomes" id="UP000077255"/>
    </source>
</evidence>
<keyword evidence="1" id="KW-1133">Transmembrane helix</keyword>
<reference evidence="2 3" key="1">
    <citation type="submission" date="2016-02" db="EMBL/GenBank/DDBJ databases">
        <title>Complete genome sequencing and analysis of ATSB10, Dyella thiooxydans isolated from rhizosphere soil of sunflower (Helianthus annuus L.).</title>
        <authorList>
            <person name="Lee Y."/>
            <person name="Hwangbo K."/>
            <person name="Chung H."/>
            <person name="Yoo J."/>
            <person name="Kim K.Y."/>
            <person name="Sa T.M."/>
            <person name="Um Y."/>
            <person name="Madhaiyan M."/>
        </authorList>
    </citation>
    <scope>NUCLEOTIDE SEQUENCE [LARGE SCALE GENOMIC DNA]</scope>
    <source>
        <strain evidence="2 3">ATSB10</strain>
    </source>
</reference>